<organism evidence="15 16">
    <name type="scientific">Hanseniaspora valbyensis NRRL Y-1626</name>
    <dbReference type="NCBI Taxonomy" id="766949"/>
    <lineage>
        <taxon>Eukaryota</taxon>
        <taxon>Fungi</taxon>
        <taxon>Dikarya</taxon>
        <taxon>Ascomycota</taxon>
        <taxon>Saccharomycotina</taxon>
        <taxon>Saccharomycetes</taxon>
        <taxon>Saccharomycodales</taxon>
        <taxon>Saccharomycodaceae</taxon>
        <taxon>Hanseniaspora</taxon>
    </lineage>
</organism>
<dbReference type="GO" id="GO:0005737">
    <property type="term" value="C:cytoplasm"/>
    <property type="evidence" value="ECO:0007669"/>
    <property type="project" value="TreeGrafter"/>
</dbReference>
<dbReference type="AlphaFoldDB" id="A0A1B7TCS0"/>
<comment type="subcellular location">
    <subcellularLocation>
        <location evidence="2">Nucleus</location>
    </subcellularLocation>
</comment>
<comment type="similarity">
    <text evidence="10">Belongs to the UPL family. TOM1/PTR1 subfamily.</text>
</comment>
<evidence type="ECO:0000256" key="13">
    <source>
        <dbReference type="SAM" id="MobiDB-lite"/>
    </source>
</evidence>
<evidence type="ECO:0000313" key="16">
    <source>
        <dbReference type="Proteomes" id="UP000092321"/>
    </source>
</evidence>
<dbReference type="InterPro" id="IPR035983">
    <property type="entry name" value="Hect_E3_ubiquitin_ligase"/>
</dbReference>
<dbReference type="GO" id="GO:0061630">
    <property type="term" value="F:ubiquitin protein ligase activity"/>
    <property type="evidence" value="ECO:0007669"/>
    <property type="project" value="UniProtKB-EC"/>
</dbReference>
<comment type="catalytic activity">
    <reaction evidence="1">
        <text>S-ubiquitinyl-[E2 ubiquitin-conjugating enzyme]-L-cysteine + [acceptor protein]-L-lysine = [E2 ubiquitin-conjugating enzyme]-L-cysteine + N(6)-ubiquitinyl-[acceptor protein]-L-lysine.</text>
        <dbReference type="EC" id="2.3.2.26"/>
    </reaction>
</comment>
<dbReference type="GO" id="GO:0051028">
    <property type="term" value="P:mRNA transport"/>
    <property type="evidence" value="ECO:0007669"/>
    <property type="project" value="UniProtKB-KW"/>
</dbReference>
<evidence type="ECO:0000256" key="10">
    <source>
        <dbReference type="ARBA" id="ARBA00034494"/>
    </source>
</evidence>
<feature type="active site" description="Glycyl thioester intermediate" evidence="12">
    <location>
        <position position="859"/>
    </location>
</feature>
<keyword evidence="6" id="KW-0808">Transferase</keyword>
<comment type="pathway">
    <text evidence="3">Protein modification; protein ubiquitination.</text>
</comment>
<gene>
    <name evidence="15" type="ORF">HANVADRAFT_25150</name>
</gene>
<evidence type="ECO:0000256" key="3">
    <source>
        <dbReference type="ARBA" id="ARBA00004906"/>
    </source>
</evidence>
<dbReference type="OrthoDB" id="8068875at2759"/>
<accession>A0A1B7TCS0</accession>
<keyword evidence="16" id="KW-1185">Reference proteome</keyword>
<dbReference type="Gene3D" id="3.30.2160.10">
    <property type="entry name" value="Hect, E3 ligase catalytic domain"/>
    <property type="match status" value="1"/>
</dbReference>
<evidence type="ECO:0000256" key="6">
    <source>
        <dbReference type="ARBA" id="ARBA00022679"/>
    </source>
</evidence>
<feature type="region of interest" description="Disordered" evidence="13">
    <location>
        <begin position="1"/>
        <end position="61"/>
    </location>
</feature>
<dbReference type="FunFam" id="3.30.2160.10:FF:000001">
    <property type="entry name" value="E3 ubiquitin-protein ligase NEDD4-like"/>
    <property type="match status" value="1"/>
</dbReference>
<keyword evidence="9" id="KW-0539">Nucleus</keyword>
<dbReference type="GO" id="GO:0006511">
    <property type="term" value="P:ubiquitin-dependent protein catabolic process"/>
    <property type="evidence" value="ECO:0007669"/>
    <property type="project" value="TreeGrafter"/>
</dbReference>
<dbReference type="InterPro" id="IPR050409">
    <property type="entry name" value="E3_ubiq-protein_ligase"/>
</dbReference>
<dbReference type="CDD" id="cd00078">
    <property type="entry name" value="HECTc"/>
    <property type="match status" value="1"/>
</dbReference>
<evidence type="ECO:0000256" key="9">
    <source>
        <dbReference type="ARBA" id="ARBA00023242"/>
    </source>
</evidence>
<dbReference type="EC" id="2.3.2.26" evidence="4"/>
<evidence type="ECO:0000256" key="12">
    <source>
        <dbReference type="PROSITE-ProRule" id="PRU00104"/>
    </source>
</evidence>
<keyword evidence="5" id="KW-0813">Transport</keyword>
<dbReference type="GO" id="GO:0000209">
    <property type="term" value="P:protein polyubiquitination"/>
    <property type="evidence" value="ECO:0007669"/>
    <property type="project" value="TreeGrafter"/>
</dbReference>
<protein>
    <recommendedName>
        <fullName evidence="4">HECT-type E3 ubiquitin transferase</fullName>
        <ecNumber evidence="4">2.3.2.26</ecNumber>
    </recommendedName>
    <alternativeName>
        <fullName evidence="11">HECT-type E3 ubiquitin transferase TOM1</fullName>
    </alternativeName>
</protein>
<evidence type="ECO:0000256" key="5">
    <source>
        <dbReference type="ARBA" id="ARBA00022448"/>
    </source>
</evidence>
<evidence type="ECO:0000256" key="7">
    <source>
        <dbReference type="ARBA" id="ARBA00022786"/>
    </source>
</evidence>
<reference evidence="16" key="1">
    <citation type="journal article" date="2016" name="Proc. Natl. Acad. Sci. U.S.A.">
        <title>Comparative genomics of biotechnologically important yeasts.</title>
        <authorList>
            <person name="Riley R."/>
            <person name="Haridas S."/>
            <person name="Wolfe K.H."/>
            <person name="Lopes M.R."/>
            <person name="Hittinger C.T."/>
            <person name="Goeker M."/>
            <person name="Salamov A.A."/>
            <person name="Wisecaver J.H."/>
            <person name="Long T.M."/>
            <person name="Calvey C.H."/>
            <person name="Aerts A.L."/>
            <person name="Barry K.W."/>
            <person name="Choi C."/>
            <person name="Clum A."/>
            <person name="Coughlan A.Y."/>
            <person name="Deshpande S."/>
            <person name="Douglass A.P."/>
            <person name="Hanson S.J."/>
            <person name="Klenk H.-P."/>
            <person name="LaButti K.M."/>
            <person name="Lapidus A."/>
            <person name="Lindquist E.A."/>
            <person name="Lipzen A.M."/>
            <person name="Meier-Kolthoff J.P."/>
            <person name="Ohm R.A."/>
            <person name="Otillar R.P."/>
            <person name="Pangilinan J.L."/>
            <person name="Peng Y."/>
            <person name="Rokas A."/>
            <person name="Rosa C.A."/>
            <person name="Scheuner C."/>
            <person name="Sibirny A.A."/>
            <person name="Slot J.C."/>
            <person name="Stielow J.B."/>
            <person name="Sun H."/>
            <person name="Kurtzman C.P."/>
            <person name="Blackwell M."/>
            <person name="Grigoriev I.V."/>
            <person name="Jeffries T.W."/>
        </authorList>
    </citation>
    <scope>NUCLEOTIDE SEQUENCE [LARGE SCALE GENOMIC DNA]</scope>
    <source>
        <strain evidence="16">NRRL Y-1626</strain>
    </source>
</reference>
<dbReference type="Gene3D" id="3.30.2410.10">
    <property type="entry name" value="Hect, E3 ligase catalytic domain"/>
    <property type="match status" value="1"/>
</dbReference>
<dbReference type="SUPFAM" id="SSF56204">
    <property type="entry name" value="Hect, E3 ligase catalytic domain"/>
    <property type="match status" value="1"/>
</dbReference>
<proteinExistence type="inferred from homology"/>
<feature type="compositionally biased region" description="Acidic residues" evidence="13">
    <location>
        <begin position="14"/>
        <end position="41"/>
    </location>
</feature>
<sequence length="892" mass="102463">MRNRILAAQIRYESEEEDDDDDDSEDGENGSENNENEDYDQSEQPHNSRTTGDATKTSKPLKPTLKVLPPFLDRVSVFSITKSFFVYQPYMKRETHHSFFENLCSTKANRNEFLNLLLLIISEGICSKNSLAKIYNFICNKIEKLLNPNEFSPKNYQLPSACLYTNVASQCIDCLSHLIFNSTASKLFFASNHDNLLVVKHKKYMSSKDDLKLSEDEEKCPLNYLINGLFIPIVGEEVTLMDSVTKIIQVTVKASVQLKKKDIKYQGNLMAKAYKLLTSSINLEASTTRGLQQVLMTLLSLKISDPSRESLMVNEFIELANSNTIFLQNELKDLIKNVSNFNNPFGSNLNQLISKMSLSSSSQAILLKCTTSIDFIFFENDNKKKIKDLKYENLEKFYSQMELDIIWALLSEFLDIFEKTYDTYSNVNKISFLLPLLEALMIICKITIYKNNDTKAFGSDQNIAELSKFCHTFISKHKVLLNSMIRTSPKLMNGPFSILLKLDSRAIDFDNKRFYFVNKLKQEMNSDEGGSHKEISVDISRDQVFLDSYRVLFFKPIKEFINSKFNITFQGEQGVDAGGVKREWYQIISRQMVNPDYALFVPVSSDVSTFHPNRTSGINPEHLSFFKFIGMILAKSIRDNCYIDSHFSRAVYKQILGKNVSLKDMESIDPDYYKSLCWILENDITDILDMTFSVETDDYGEHKVIDLIPNGSNIDVTEANKREYVERMINYKLKDSVKEQMDNLIQGFYSVISKENITIFNEKELELLMNGLPEIDVDDWKNNTTYVNYSTTSKEINYFWRAVRSFSKDERAKLLQFITGTSKVPLDGFKQLAGVNGTSKFSIHKDFGSDDRLPQSHTCFNQLDLPSYKSYEDLKRALLIAINEGYEGFGLK</sequence>
<feature type="domain" description="HECT" evidence="14">
    <location>
        <begin position="557"/>
        <end position="892"/>
    </location>
</feature>
<dbReference type="PANTHER" id="PTHR11254:SF67">
    <property type="entry name" value="E3 UBIQUITIN-PROTEIN LIGASE HUWE1"/>
    <property type="match status" value="1"/>
</dbReference>
<dbReference type="Gene3D" id="3.90.1750.10">
    <property type="entry name" value="Hect, E3 ligase catalytic domains"/>
    <property type="match status" value="1"/>
</dbReference>
<comment type="caution">
    <text evidence="15">The sequence shown here is derived from an EMBL/GenBank/DDBJ whole genome shotgun (WGS) entry which is preliminary data.</text>
</comment>
<evidence type="ECO:0000256" key="2">
    <source>
        <dbReference type="ARBA" id="ARBA00004123"/>
    </source>
</evidence>
<evidence type="ECO:0000256" key="11">
    <source>
        <dbReference type="ARBA" id="ARBA00076267"/>
    </source>
</evidence>
<dbReference type="Pfam" id="PF00632">
    <property type="entry name" value="HECT"/>
    <property type="match status" value="1"/>
</dbReference>
<dbReference type="SMART" id="SM00119">
    <property type="entry name" value="HECTc"/>
    <property type="match status" value="1"/>
</dbReference>
<evidence type="ECO:0000256" key="1">
    <source>
        <dbReference type="ARBA" id="ARBA00000885"/>
    </source>
</evidence>
<dbReference type="PROSITE" id="PS50237">
    <property type="entry name" value="HECT"/>
    <property type="match status" value="1"/>
</dbReference>
<dbReference type="EMBL" id="LXPE01000017">
    <property type="protein sequence ID" value="OBA26475.1"/>
    <property type="molecule type" value="Genomic_DNA"/>
</dbReference>
<keyword evidence="8" id="KW-0509">mRNA transport</keyword>
<name>A0A1B7TCS0_9ASCO</name>
<evidence type="ECO:0000313" key="15">
    <source>
        <dbReference type="EMBL" id="OBA26475.1"/>
    </source>
</evidence>
<dbReference type="FunFam" id="3.30.2410.10:FF:000004">
    <property type="entry name" value="E3 ubiquitin-protein ligase HUWE1, variant"/>
    <property type="match status" value="1"/>
</dbReference>
<evidence type="ECO:0000256" key="8">
    <source>
        <dbReference type="ARBA" id="ARBA00022816"/>
    </source>
</evidence>
<dbReference type="PANTHER" id="PTHR11254">
    <property type="entry name" value="HECT DOMAIN UBIQUITIN-PROTEIN LIGASE"/>
    <property type="match status" value="1"/>
</dbReference>
<feature type="compositionally biased region" description="Polar residues" evidence="13">
    <location>
        <begin position="42"/>
        <end position="54"/>
    </location>
</feature>
<dbReference type="GO" id="GO:0005634">
    <property type="term" value="C:nucleus"/>
    <property type="evidence" value="ECO:0007669"/>
    <property type="project" value="UniProtKB-SubCell"/>
</dbReference>
<keyword evidence="7 12" id="KW-0833">Ubl conjugation pathway</keyword>
<dbReference type="Proteomes" id="UP000092321">
    <property type="component" value="Unassembled WGS sequence"/>
</dbReference>
<evidence type="ECO:0000259" key="14">
    <source>
        <dbReference type="PROSITE" id="PS50237"/>
    </source>
</evidence>
<dbReference type="FunFam" id="3.90.1750.10:FF:000003">
    <property type="entry name" value="E3 ubiquitin-protein ligase UPL1"/>
    <property type="match status" value="1"/>
</dbReference>
<dbReference type="InterPro" id="IPR000569">
    <property type="entry name" value="HECT_dom"/>
</dbReference>
<evidence type="ECO:0000256" key="4">
    <source>
        <dbReference type="ARBA" id="ARBA00012485"/>
    </source>
</evidence>